<protein>
    <submittedName>
        <fullName evidence="1">Uncharacterized protein</fullName>
    </submittedName>
</protein>
<gene>
    <name evidence="1" type="ORF">SPHA_48826</name>
</gene>
<sequence>MPPKRRKLLGWHTAAVSAARAARSSEIPEQSSLRLSRMALSSAARLSTESAAVQTERLASTASIMFACRARLSVEERSLQNSQDAVRMARLRASQSPAQKIIRRLRDATAKACSRGLESPEQTTSCYLRNTRARAASRASEKPQETARYRFRNALSTASARALEICKSLRKLCTDHCSLH</sequence>
<dbReference type="Proteomes" id="UP000597762">
    <property type="component" value="Unassembled WGS sequence"/>
</dbReference>
<reference evidence="1" key="1">
    <citation type="submission" date="2021-01" db="EMBL/GenBank/DDBJ databases">
        <authorList>
            <person name="Li R."/>
            <person name="Bekaert M."/>
        </authorList>
    </citation>
    <scope>NUCLEOTIDE SEQUENCE</scope>
    <source>
        <strain evidence="1">Farmed</strain>
    </source>
</reference>
<keyword evidence="2" id="KW-1185">Reference proteome</keyword>
<accession>A0A812DAH9</accession>
<organism evidence="1 2">
    <name type="scientific">Acanthosepion pharaonis</name>
    <name type="common">Pharaoh cuttlefish</name>
    <name type="synonym">Sepia pharaonis</name>
    <dbReference type="NCBI Taxonomy" id="158019"/>
    <lineage>
        <taxon>Eukaryota</taxon>
        <taxon>Metazoa</taxon>
        <taxon>Spiralia</taxon>
        <taxon>Lophotrochozoa</taxon>
        <taxon>Mollusca</taxon>
        <taxon>Cephalopoda</taxon>
        <taxon>Coleoidea</taxon>
        <taxon>Decapodiformes</taxon>
        <taxon>Sepiida</taxon>
        <taxon>Sepiina</taxon>
        <taxon>Sepiidae</taxon>
        <taxon>Acanthosepion</taxon>
    </lineage>
</organism>
<dbReference type="EMBL" id="CAHIKZ030002745">
    <property type="protein sequence ID" value="CAE1291582.1"/>
    <property type="molecule type" value="Genomic_DNA"/>
</dbReference>
<name>A0A812DAH9_ACAPH</name>
<dbReference type="AlphaFoldDB" id="A0A812DAH9"/>
<proteinExistence type="predicted"/>
<evidence type="ECO:0000313" key="1">
    <source>
        <dbReference type="EMBL" id="CAE1291582.1"/>
    </source>
</evidence>
<evidence type="ECO:0000313" key="2">
    <source>
        <dbReference type="Proteomes" id="UP000597762"/>
    </source>
</evidence>
<dbReference type="OrthoDB" id="6425635at2759"/>
<comment type="caution">
    <text evidence="1">The sequence shown here is derived from an EMBL/GenBank/DDBJ whole genome shotgun (WGS) entry which is preliminary data.</text>
</comment>